<dbReference type="PANTHER" id="PTHR43734">
    <property type="entry name" value="PHYTOENE DESATURASE"/>
    <property type="match status" value="1"/>
</dbReference>
<proteinExistence type="inferred from homology"/>
<evidence type="ECO:0000256" key="5">
    <source>
        <dbReference type="RuleBase" id="RU362075"/>
    </source>
</evidence>
<evidence type="ECO:0000259" key="6">
    <source>
        <dbReference type="Pfam" id="PF01593"/>
    </source>
</evidence>
<dbReference type="Proteomes" id="UP000673975">
    <property type="component" value="Unassembled WGS sequence"/>
</dbReference>
<keyword evidence="3 5" id="KW-0125">Carotenoid biosynthesis</keyword>
<evidence type="ECO:0000256" key="1">
    <source>
        <dbReference type="ARBA" id="ARBA00004829"/>
    </source>
</evidence>
<feature type="domain" description="Amine oxidase" evidence="6">
    <location>
        <begin position="10"/>
        <end position="485"/>
    </location>
</feature>
<comment type="pathway">
    <text evidence="1 5">Carotenoid biosynthesis.</text>
</comment>
<dbReference type="SUPFAM" id="SSF51905">
    <property type="entry name" value="FAD/NAD(P)-binding domain"/>
    <property type="match status" value="1"/>
</dbReference>
<organism evidence="7 8">
    <name type="scientific">Natronogracilivirga saccharolytica</name>
    <dbReference type="NCBI Taxonomy" id="2812953"/>
    <lineage>
        <taxon>Bacteria</taxon>
        <taxon>Pseudomonadati</taxon>
        <taxon>Balneolota</taxon>
        <taxon>Balneolia</taxon>
        <taxon>Balneolales</taxon>
        <taxon>Cyclonatronaceae</taxon>
        <taxon>Natronogracilivirga</taxon>
    </lineage>
</organism>
<evidence type="ECO:0000256" key="4">
    <source>
        <dbReference type="ARBA" id="ARBA00023002"/>
    </source>
</evidence>
<evidence type="ECO:0000256" key="3">
    <source>
        <dbReference type="ARBA" id="ARBA00022746"/>
    </source>
</evidence>
<dbReference type="RefSeq" id="WP_210512375.1">
    <property type="nucleotide sequence ID" value="NZ_JAFIDN010000008.1"/>
</dbReference>
<dbReference type="AlphaFoldDB" id="A0A8J7RU99"/>
<keyword evidence="8" id="KW-1185">Reference proteome</keyword>
<evidence type="ECO:0000256" key="2">
    <source>
        <dbReference type="ARBA" id="ARBA00006046"/>
    </source>
</evidence>
<dbReference type="PRINTS" id="PR00419">
    <property type="entry name" value="ADXRDTASE"/>
</dbReference>
<accession>A0A8J7RU99</accession>
<comment type="caution">
    <text evidence="7">The sequence shown here is derived from an EMBL/GenBank/DDBJ whole genome shotgun (WGS) entry which is preliminary data.</text>
</comment>
<comment type="similarity">
    <text evidence="2 5">Belongs to the carotenoid/retinoid oxidoreductase family.</text>
</comment>
<dbReference type="EMBL" id="JAFIDN010000008">
    <property type="protein sequence ID" value="MBP3193077.1"/>
    <property type="molecule type" value="Genomic_DNA"/>
</dbReference>
<sequence length="495" mass="55773">MKISIIGAGLGGLASAAILAARGHAVDLFEKNDHPGGKMQEVRINGFRFDTGPSLLTMPFVIERIFELCGKKTEDYLDWVPVEPVCRYQFSDGVVFNNYYDAGKNRNELLRVAPEDVEAWDEFMDYSADLYRHTSETFLFNPLQRPGDFNLTDLPDFLKIDAFSTVAKRVDDYFSSPRLRQLFKRFTTYNGSSPYLAPATLNVIPFVELRLGGFYIKGGMYNLALALARLAEDSGARIHTGFPVDMIIPDPARRKHVSGIMLDGSLFESDVVISNSDATDTYLNLLPDNAISARHRRKISRIEPSCSGFVVLLGIDKTYDQLEHHNIFFSEDYENEFRAIFERRELPEEPTIYVTNTSGTDSKDAPSGCSNLYMLVNAPYTQNGQQWYEWTETYADHLIHTLENRGLDGLGSSVIERKVITPADFERMYRSNRGSIYGTSSNTRTAAFARPRNKSPWFDNLYLCGGSTHPGGGIPLVLQSALNVSTLLQRYDKRV</sequence>
<name>A0A8J7RU99_9BACT</name>
<dbReference type="NCBIfam" id="TIGR02734">
    <property type="entry name" value="crtI_fam"/>
    <property type="match status" value="1"/>
</dbReference>
<evidence type="ECO:0000313" key="7">
    <source>
        <dbReference type="EMBL" id="MBP3193077.1"/>
    </source>
</evidence>
<dbReference type="PANTHER" id="PTHR43734:SF7">
    <property type="entry name" value="4,4'-DIAPONEUROSPORENE OXYGENASE"/>
    <property type="match status" value="1"/>
</dbReference>
<dbReference type="InterPro" id="IPR002937">
    <property type="entry name" value="Amino_oxidase"/>
</dbReference>
<evidence type="ECO:0000313" key="8">
    <source>
        <dbReference type="Proteomes" id="UP000673975"/>
    </source>
</evidence>
<dbReference type="Pfam" id="PF01593">
    <property type="entry name" value="Amino_oxidase"/>
    <property type="match status" value="1"/>
</dbReference>
<protein>
    <submittedName>
        <fullName evidence="7">Phytoene desaturase</fullName>
    </submittedName>
</protein>
<dbReference type="InterPro" id="IPR014105">
    <property type="entry name" value="Carotenoid/retinoid_OxRdtase"/>
</dbReference>
<gene>
    <name evidence="7" type="primary">crtI</name>
    <name evidence="7" type="ORF">NATSA_10420</name>
</gene>
<reference evidence="7" key="1">
    <citation type="submission" date="2021-02" db="EMBL/GenBank/DDBJ databases">
        <title>Natronogracilivirga saccharolytica gen. nov. sp. nov. a new anaerobic, haloalkiliphilic carbohydrate-fermenting bacterium from soda lake and proposing of Cyclonatronumiaceae fam. nov. in the phylum Balneolaeota.</title>
        <authorList>
            <person name="Zhilina T.N."/>
            <person name="Sorokin D.Y."/>
            <person name="Zavarzina D.G."/>
            <person name="Toshchakov S.V."/>
            <person name="Kublanov I.V."/>
        </authorList>
    </citation>
    <scope>NUCLEOTIDE SEQUENCE</scope>
    <source>
        <strain evidence="7">Z-1702</strain>
    </source>
</reference>
<dbReference type="Gene3D" id="3.50.50.60">
    <property type="entry name" value="FAD/NAD(P)-binding domain"/>
    <property type="match status" value="2"/>
</dbReference>
<dbReference type="GO" id="GO:0016491">
    <property type="term" value="F:oxidoreductase activity"/>
    <property type="evidence" value="ECO:0007669"/>
    <property type="project" value="UniProtKB-KW"/>
</dbReference>
<keyword evidence="4 5" id="KW-0560">Oxidoreductase</keyword>
<dbReference type="InterPro" id="IPR036188">
    <property type="entry name" value="FAD/NAD-bd_sf"/>
</dbReference>
<dbReference type="GO" id="GO:0016117">
    <property type="term" value="P:carotenoid biosynthetic process"/>
    <property type="evidence" value="ECO:0007669"/>
    <property type="project" value="UniProtKB-KW"/>
</dbReference>